<dbReference type="CDD" id="cd06081">
    <property type="entry name" value="KOW_Spt5_1"/>
    <property type="match status" value="1"/>
</dbReference>
<dbReference type="Gene3D" id="3.30.70.940">
    <property type="entry name" value="NusG, N-terminal domain"/>
    <property type="match status" value="1"/>
</dbReference>
<feature type="region of interest" description="Disordered" evidence="11">
    <location>
        <begin position="858"/>
        <end position="916"/>
    </location>
</feature>
<evidence type="ECO:0000256" key="11">
    <source>
        <dbReference type="SAM" id="MobiDB-lite"/>
    </source>
</evidence>
<dbReference type="InterPro" id="IPR039385">
    <property type="entry name" value="NGN_Euk"/>
</dbReference>
<feature type="domain" description="KOW" evidence="13">
    <location>
        <begin position="508"/>
        <end position="535"/>
    </location>
</feature>
<dbReference type="GO" id="GO:0000785">
    <property type="term" value="C:chromatin"/>
    <property type="evidence" value="ECO:0007669"/>
    <property type="project" value="UniProtKB-ARBA"/>
</dbReference>
<feature type="domain" description="KOW" evidence="13">
    <location>
        <begin position="800"/>
        <end position="827"/>
    </location>
</feature>
<dbReference type="Pfam" id="PF23291">
    <property type="entry name" value="KOW4_SPT5"/>
    <property type="match status" value="1"/>
</dbReference>
<evidence type="ECO:0000256" key="6">
    <source>
        <dbReference type="ARBA" id="ARBA00023242"/>
    </source>
</evidence>
<dbReference type="InterPro" id="IPR036735">
    <property type="entry name" value="NGN_dom_sf"/>
</dbReference>
<dbReference type="PANTHER" id="PTHR11125">
    <property type="entry name" value="SUPPRESSOR OF TY 5"/>
    <property type="match status" value="1"/>
</dbReference>
<evidence type="ECO:0000256" key="1">
    <source>
        <dbReference type="ARBA" id="ARBA00004123"/>
    </source>
</evidence>
<feature type="region of interest" description="Disordered" evidence="11">
    <location>
        <begin position="1071"/>
        <end position="1118"/>
    </location>
</feature>
<feature type="domain" description="KOW" evidence="13">
    <location>
        <begin position="350"/>
        <end position="377"/>
    </location>
</feature>
<dbReference type="InterPro" id="IPR041977">
    <property type="entry name" value="KOW_Spt5_4"/>
</dbReference>
<organism evidence="15 16">
    <name type="scientific">Rhodotorula diobovata</name>
    <dbReference type="NCBI Taxonomy" id="5288"/>
    <lineage>
        <taxon>Eukaryota</taxon>
        <taxon>Fungi</taxon>
        <taxon>Dikarya</taxon>
        <taxon>Basidiomycota</taxon>
        <taxon>Pucciniomycotina</taxon>
        <taxon>Microbotryomycetes</taxon>
        <taxon>Sporidiobolales</taxon>
        <taxon>Sporidiobolaceae</taxon>
        <taxon>Rhodotorula</taxon>
    </lineage>
</organism>
<dbReference type="CDD" id="cd06083">
    <property type="entry name" value="KOW_Spt5_3"/>
    <property type="match status" value="1"/>
</dbReference>
<reference evidence="15 16" key="1">
    <citation type="submission" date="2019-03" db="EMBL/GenBank/DDBJ databases">
        <title>Rhodosporidium diobovatum UCD-FST 08-225 genome sequencing, assembly, and annotation.</title>
        <authorList>
            <person name="Fakankun I.U."/>
            <person name="Fristensky B."/>
            <person name="Levin D.B."/>
        </authorList>
    </citation>
    <scope>NUCLEOTIDE SEQUENCE [LARGE SCALE GENOMIC DNA]</scope>
    <source>
        <strain evidence="15 16">UCD-FST 08-225</strain>
    </source>
</reference>
<dbReference type="InterPro" id="IPR005100">
    <property type="entry name" value="NGN-domain"/>
</dbReference>
<evidence type="ECO:0000259" key="14">
    <source>
        <dbReference type="SMART" id="SM01104"/>
    </source>
</evidence>
<dbReference type="GO" id="GO:0006357">
    <property type="term" value="P:regulation of transcription by RNA polymerase II"/>
    <property type="evidence" value="ECO:0007669"/>
    <property type="project" value="InterPro"/>
</dbReference>
<dbReference type="InterPro" id="IPR039659">
    <property type="entry name" value="SPT5"/>
</dbReference>
<evidence type="ECO:0000256" key="3">
    <source>
        <dbReference type="ARBA" id="ARBA00020181"/>
    </source>
</evidence>
<dbReference type="GO" id="GO:0003729">
    <property type="term" value="F:mRNA binding"/>
    <property type="evidence" value="ECO:0007669"/>
    <property type="project" value="TreeGrafter"/>
</dbReference>
<evidence type="ECO:0000256" key="8">
    <source>
        <dbReference type="ARBA" id="ARBA00025870"/>
    </source>
</evidence>
<comment type="caution">
    <text evidence="15">The sequence shown here is derived from an EMBL/GenBank/DDBJ whole genome shotgun (WGS) entry which is preliminary data.</text>
</comment>
<dbReference type="InterPro" id="IPR024945">
    <property type="entry name" value="Spt5_C_dom"/>
</dbReference>
<dbReference type="Pfam" id="PF23037">
    <property type="entry name" value="KOWx_SPT5"/>
    <property type="match status" value="1"/>
</dbReference>
<keyword evidence="6" id="KW-0539">Nucleus</keyword>
<protein>
    <recommendedName>
        <fullName evidence="3">Transcription elongation factor SPT5</fullName>
    </recommendedName>
    <alternativeName>
        <fullName evidence="9 10">Chromatin Elongation factor SPT5</fullName>
    </alternativeName>
    <alternativeName>
        <fullName evidence="4">Transcription elongation factor spt5</fullName>
    </alternativeName>
</protein>
<proteinExistence type="inferred from homology"/>
<dbReference type="CDD" id="cd06082">
    <property type="entry name" value="KOW_Spt5_2"/>
    <property type="match status" value="1"/>
</dbReference>
<dbReference type="Pfam" id="PF00467">
    <property type="entry name" value="KOW"/>
    <property type="match status" value="1"/>
</dbReference>
<feature type="compositionally biased region" description="Acidic residues" evidence="11">
    <location>
        <begin position="183"/>
        <end position="196"/>
    </location>
</feature>
<dbReference type="GO" id="GO:0032044">
    <property type="term" value="C:DSIF complex"/>
    <property type="evidence" value="ECO:0007669"/>
    <property type="project" value="TreeGrafter"/>
</dbReference>
<feature type="compositionally biased region" description="Low complexity" evidence="11">
    <location>
        <begin position="1163"/>
        <end position="1186"/>
    </location>
</feature>
<keyword evidence="5" id="KW-0804">Transcription</keyword>
<dbReference type="EMBL" id="SOZI01000053">
    <property type="protein sequence ID" value="TNY20959.1"/>
    <property type="molecule type" value="Genomic_DNA"/>
</dbReference>
<feature type="region of interest" description="Disordered" evidence="11">
    <location>
        <begin position="393"/>
        <end position="417"/>
    </location>
</feature>
<feature type="compositionally biased region" description="Basic and acidic residues" evidence="11">
    <location>
        <begin position="167"/>
        <end position="176"/>
    </location>
</feature>
<evidence type="ECO:0000313" key="16">
    <source>
        <dbReference type="Proteomes" id="UP000311382"/>
    </source>
</evidence>
<feature type="compositionally biased region" description="Acidic residues" evidence="11">
    <location>
        <begin position="90"/>
        <end position="101"/>
    </location>
</feature>
<keyword evidence="16" id="KW-1185">Reference proteome</keyword>
<dbReference type="InterPro" id="IPR041978">
    <property type="entry name" value="KOW_Spt5_5"/>
</dbReference>
<accession>A0A5C5FXA7</accession>
<dbReference type="OrthoDB" id="28901at2759"/>
<comment type="subcellular location">
    <subcellularLocation>
        <location evidence="1">Nucleus</location>
    </subcellularLocation>
</comment>
<evidence type="ECO:0000256" key="9">
    <source>
        <dbReference type="ARBA" id="ARBA00029865"/>
    </source>
</evidence>
<dbReference type="FunFam" id="3.30.70.940:FF:000005">
    <property type="entry name" value="Transcription elongation factor SPT5"/>
    <property type="match status" value="1"/>
</dbReference>
<feature type="region of interest" description="Disordered" evidence="11">
    <location>
        <begin position="1134"/>
        <end position="1186"/>
    </location>
</feature>
<evidence type="ECO:0000256" key="4">
    <source>
        <dbReference type="ARBA" id="ARBA00021370"/>
    </source>
</evidence>
<evidence type="ECO:0000256" key="7">
    <source>
        <dbReference type="ARBA" id="ARBA00024691"/>
    </source>
</evidence>
<feature type="domain" description="KOW" evidence="13">
    <location>
        <begin position="1329"/>
        <end position="1356"/>
    </location>
</feature>
<dbReference type="InterPro" id="IPR022581">
    <property type="entry name" value="Spt5_N"/>
</dbReference>
<dbReference type="Pfam" id="PF11942">
    <property type="entry name" value="Spt5_N"/>
    <property type="match status" value="1"/>
</dbReference>
<dbReference type="Proteomes" id="UP000311382">
    <property type="component" value="Unassembled WGS sequence"/>
</dbReference>
<feature type="compositionally biased region" description="Low complexity" evidence="11">
    <location>
        <begin position="1134"/>
        <end position="1150"/>
    </location>
</feature>
<dbReference type="InterPro" id="IPR005824">
    <property type="entry name" value="KOW"/>
</dbReference>
<dbReference type="SUPFAM" id="SSF50104">
    <property type="entry name" value="Translation proteins SH3-like domain"/>
    <property type="match status" value="1"/>
</dbReference>
<dbReference type="SMART" id="SM00739">
    <property type="entry name" value="KOW"/>
    <property type="match status" value="5"/>
</dbReference>
<feature type="domain" description="NusG-like N-terminal" evidence="12">
    <location>
        <begin position="251"/>
        <end position="345"/>
    </location>
</feature>
<dbReference type="SMART" id="SM00738">
    <property type="entry name" value="NGN"/>
    <property type="match status" value="1"/>
</dbReference>
<dbReference type="CDD" id="cd09888">
    <property type="entry name" value="NGN_Euk"/>
    <property type="match status" value="1"/>
</dbReference>
<feature type="compositionally biased region" description="Acidic residues" evidence="11">
    <location>
        <begin position="44"/>
        <end position="80"/>
    </location>
</feature>
<dbReference type="InterPro" id="IPR041976">
    <property type="entry name" value="KOW_Spt5_3"/>
</dbReference>
<dbReference type="GO" id="GO:0006368">
    <property type="term" value="P:transcription elongation by RNA polymerase II"/>
    <property type="evidence" value="ECO:0007669"/>
    <property type="project" value="TreeGrafter"/>
</dbReference>
<dbReference type="Pfam" id="PF23290">
    <property type="entry name" value="KOW5_SPT5"/>
    <property type="match status" value="1"/>
</dbReference>
<feature type="domain" description="KOW" evidence="13">
    <location>
        <begin position="562"/>
        <end position="589"/>
    </location>
</feature>
<evidence type="ECO:0000313" key="15">
    <source>
        <dbReference type="EMBL" id="TNY20959.1"/>
    </source>
</evidence>
<dbReference type="FunFam" id="2.30.30.30:FF:000018">
    <property type="entry name" value="Transcription elongation factor SPT5"/>
    <property type="match status" value="1"/>
</dbReference>
<dbReference type="InterPro" id="IPR008991">
    <property type="entry name" value="Translation_prot_SH3-like_sf"/>
</dbReference>
<evidence type="ECO:0000259" key="12">
    <source>
        <dbReference type="SMART" id="SM00738"/>
    </source>
</evidence>
<gene>
    <name evidence="15" type="ORF">DMC30DRAFT_451409</name>
</gene>
<dbReference type="CDD" id="cd06085">
    <property type="entry name" value="KOW_Spt5_5"/>
    <property type="match status" value="1"/>
</dbReference>
<feature type="region of interest" description="Disordered" evidence="11">
    <location>
        <begin position="980"/>
        <end position="1038"/>
    </location>
</feature>
<dbReference type="InterPro" id="IPR057936">
    <property type="entry name" value="KOWx_Spt5"/>
</dbReference>
<dbReference type="InterPro" id="IPR041973">
    <property type="entry name" value="KOW_Spt5_1"/>
</dbReference>
<feature type="domain" description="Spt5 C-terminal" evidence="14">
    <location>
        <begin position="937"/>
        <end position="1085"/>
    </location>
</feature>
<comment type="function">
    <text evidence="7">The SPT4-SPT5 complex mediates both activation and inhibition of transcription elongation, and plays a role in pre-mRNA processing. This complex seems to be important for the stability of the RNA polymerase II elongation machinery on the chromatin template but not for the inherent ability of this machinery to translocate down the gene.</text>
</comment>
<dbReference type="GO" id="GO:0032784">
    <property type="term" value="P:regulation of DNA-templated transcription elongation"/>
    <property type="evidence" value="ECO:0007669"/>
    <property type="project" value="InterPro"/>
</dbReference>
<dbReference type="STRING" id="5288.A0A5C5FXA7"/>
<feature type="compositionally biased region" description="Gly residues" evidence="11">
    <location>
        <begin position="865"/>
        <end position="879"/>
    </location>
</feature>
<evidence type="ECO:0000256" key="2">
    <source>
        <dbReference type="ARBA" id="ARBA00006956"/>
    </source>
</evidence>
<dbReference type="Pfam" id="PF23284">
    <property type="entry name" value="KOW2_Spt5"/>
    <property type="match status" value="1"/>
</dbReference>
<dbReference type="CDD" id="cd06084">
    <property type="entry name" value="KOW_Spt5_4"/>
    <property type="match status" value="1"/>
</dbReference>
<feature type="region of interest" description="Disordered" evidence="11">
    <location>
        <begin position="1"/>
        <end position="197"/>
    </location>
</feature>
<dbReference type="InterPro" id="IPR041975">
    <property type="entry name" value="KOW_Spt5_2"/>
</dbReference>
<comment type="similarity">
    <text evidence="2">Belongs to the SPT5 family.</text>
</comment>
<dbReference type="InterPro" id="IPR014722">
    <property type="entry name" value="Rib_uL2_dom2"/>
</dbReference>
<feature type="compositionally biased region" description="Gly residues" evidence="11">
    <location>
        <begin position="898"/>
        <end position="916"/>
    </location>
</feature>
<evidence type="ECO:0000259" key="13">
    <source>
        <dbReference type="SMART" id="SM00739"/>
    </source>
</evidence>
<dbReference type="PANTHER" id="PTHR11125:SF7">
    <property type="entry name" value="TRANSCRIPTION ELONGATION FACTOR SPT5"/>
    <property type="match status" value="1"/>
</dbReference>
<evidence type="ECO:0000256" key="5">
    <source>
        <dbReference type="ARBA" id="ARBA00023163"/>
    </source>
</evidence>
<dbReference type="Gene3D" id="2.30.30.30">
    <property type="match status" value="3"/>
</dbReference>
<evidence type="ECO:0000256" key="10">
    <source>
        <dbReference type="ARBA" id="ARBA00031006"/>
    </source>
</evidence>
<sequence length="1381" mass="144822">MSASPQANQGLDDGSPVAQDLIPSHTTDDNDGALPHNLSSLEQQAEENEVKDEEGAPSDDQPEDTGNDPEEDLDEEEGEATQDREARGEAEDDDDEDEDEASAAARRWPLRPDDEDEDEDRPRKKRRRRRGGNQFLDIEADVDEDEDEEEEEGEEGFQAVDNFIVDRAPRDGDRARAALPAGGDDEAEGDFGDEDGDAAHRRLDRREMAARDREARAKAEELDARYKRSRYTAETSEAFAPKALLMPSVNDPSIWGVKCKIGRERDLILSISRKAVAMAASDNAQPIEIISAFQRDSLKGYIYVEARSEAHVRNAIQGLVGMYHNGPNGIFLVDLEEMPDLLRTKQKRVDLEPGGWVRFKRGKYAGDLAQILSPSENGDMVAVKFIPRIDLTPKDEGVQTGPDGKKRRKGSSVPIAFRPPQRLFNPEEISKAYGKEVSKRGSIYTFKNDEYVDGFCEKDVRISALTIEDVHPSIDELTRFQGDAANGAEGSLDLAQIAEATRKVQKSILEPGDHVDIFEGDQKGVYGTVESIVNEVVLVAPHADLDLGNTKIEVPARSVRKRFAAGDHVKVMQGANADETGLVVKVEGDVVTFLSDLSATEVSVFAKDVREAAEVGAGVNVIAGYELHDLVQLDPQTAGVIIKMERDQFRILDQTGTVRALRPSQISQKIVDRFAVATDKDGFDIKLGETMKESRPVRALFLPFRSSLKDDDDDNSRCTPSQNGLIERRGKVLHVYRSLFVFLHARDVLENGGVFVAYARNLESTAPRPNKPKVGMGMNPAMAGGLPQPQVQTGVSFRPDQRINRRVAVTRGTYKGNTGMIKDVTGQQARVELHSNNKVVTVDLAKLKEQLPDGTLIELQERRGGGGPPGSGGGPGYGARNGFERAGSTFSQGPQMGPPGGGYGGPPGYGGPGGPMGPPGGAGYGGATVYGGGPGGGGGTGMYSGGRTPAVNFSGGRTPAPTFGGATPFGGGATPAYGARGGAFDPSGRTPAYPAMGGGGAFDPSGRTPAYPGGGRTPAYPGPGTGASAPSGGGGGAGYVHPDRAALAAGAGSRTPFYNGPAPAAAPPTFAASGANAFNPSSRTPYGQPGLGDGGKTPDPRRAAAAAAAGGKTPYGMSGGRTPAYGAKNGYGAASAPTPAANAAPTPAASGSGGGGWDDDEWASGPASAPTPAAPPGGDYAGAPTPAAAAPTPGAYLGAPTPGVFAGAPTPAAYPSGPTPGGPGAYGASAQTPAGGSYPYQTPYAGAATAAAEPLEERQASVAAVPPPREWVIEGVRVMCKSSAYQGDRLVGQHAIVTETSTATCGFTLDSNGEKVEGYPTSDLEPMPPYDKDDSVLVIGGEYRGQRGKTNYQDGDDWMIAKPDGSSIIVNVRQLVQLSQQ</sequence>
<dbReference type="Pfam" id="PF23042">
    <property type="entry name" value="KOW1_SPT5"/>
    <property type="match status" value="1"/>
</dbReference>
<comment type="subunit">
    <text evidence="8">Component of the SPT4-SPT5 complex. Interacts with RNA polymerase II.</text>
</comment>
<dbReference type="InterPro" id="IPR006645">
    <property type="entry name" value="NGN-like_dom"/>
</dbReference>
<dbReference type="Pfam" id="PF03439">
    <property type="entry name" value="Spt5-NGN"/>
    <property type="match status" value="1"/>
</dbReference>
<feature type="compositionally biased region" description="Acidic residues" evidence="11">
    <location>
        <begin position="138"/>
        <end position="155"/>
    </location>
</feature>
<dbReference type="SMART" id="SM01104">
    <property type="entry name" value="CTD"/>
    <property type="match status" value="1"/>
</dbReference>
<name>A0A5C5FXA7_9BASI</name>